<dbReference type="SUPFAM" id="SSF88659">
    <property type="entry name" value="Sigma3 and sigma4 domains of RNA polymerase sigma factors"/>
    <property type="match status" value="1"/>
</dbReference>
<dbReference type="InterPro" id="IPR039425">
    <property type="entry name" value="RNA_pol_sigma-70-like"/>
</dbReference>
<comment type="similarity">
    <text evidence="1">Belongs to the sigma-70 factor family. ECF subfamily.</text>
</comment>
<evidence type="ECO:0000256" key="1">
    <source>
        <dbReference type="ARBA" id="ARBA00010641"/>
    </source>
</evidence>
<dbReference type="Proteomes" id="UP000284531">
    <property type="component" value="Unassembled WGS sequence"/>
</dbReference>
<evidence type="ECO:0000259" key="5">
    <source>
        <dbReference type="Pfam" id="PF04542"/>
    </source>
</evidence>
<dbReference type="NCBIfam" id="TIGR02937">
    <property type="entry name" value="sigma70-ECF"/>
    <property type="match status" value="1"/>
</dbReference>
<feature type="domain" description="RNA polymerase sigma-70 region 2" evidence="5">
    <location>
        <begin position="24"/>
        <end position="87"/>
    </location>
</feature>
<keyword evidence="8" id="KW-1185">Reference proteome</keyword>
<feature type="domain" description="RNA polymerase sigma factor 70 region 4 type 2" evidence="6">
    <location>
        <begin position="118"/>
        <end position="168"/>
    </location>
</feature>
<dbReference type="CDD" id="cd06171">
    <property type="entry name" value="Sigma70_r4"/>
    <property type="match status" value="1"/>
</dbReference>
<dbReference type="OrthoDB" id="670026at2"/>
<dbReference type="SUPFAM" id="SSF88946">
    <property type="entry name" value="Sigma2 domain of RNA polymerase sigma factors"/>
    <property type="match status" value="1"/>
</dbReference>
<keyword evidence="2" id="KW-0805">Transcription regulation</keyword>
<organism evidence="7 8">
    <name type="scientific">Marinifilum flexuosum</name>
    <dbReference type="NCBI Taxonomy" id="1117708"/>
    <lineage>
        <taxon>Bacteria</taxon>
        <taxon>Pseudomonadati</taxon>
        <taxon>Bacteroidota</taxon>
        <taxon>Bacteroidia</taxon>
        <taxon>Marinilabiliales</taxon>
        <taxon>Marinifilaceae</taxon>
    </lineage>
</organism>
<dbReference type="InterPro" id="IPR007627">
    <property type="entry name" value="RNA_pol_sigma70_r2"/>
</dbReference>
<comment type="caution">
    <text evidence="7">The sequence shown here is derived from an EMBL/GenBank/DDBJ whole genome shotgun (WGS) entry which is preliminary data.</text>
</comment>
<dbReference type="InterPro" id="IPR036388">
    <property type="entry name" value="WH-like_DNA-bd_sf"/>
</dbReference>
<dbReference type="Pfam" id="PF08281">
    <property type="entry name" value="Sigma70_r4_2"/>
    <property type="match status" value="1"/>
</dbReference>
<dbReference type="GO" id="GO:0006352">
    <property type="term" value="P:DNA-templated transcription initiation"/>
    <property type="evidence" value="ECO:0007669"/>
    <property type="project" value="InterPro"/>
</dbReference>
<dbReference type="Gene3D" id="1.10.10.10">
    <property type="entry name" value="Winged helix-like DNA-binding domain superfamily/Winged helix DNA-binding domain"/>
    <property type="match status" value="1"/>
</dbReference>
<dbReference type="GO" id="GO:0016987">
    <property type="term" value="F:sigma factor activity"/>
    <property type="evidence" value="ECO:0007669"/>
    <property type="project" value="UniProtKB-KW"/>
</dbReference>
<dbReference type="InterPro" id="IPR013249">
    <property type="entry name" value="RNA_pol_sigma70_r4_t2"/>
</dbReference>
<dbReference type="InterPro" id="IPR013324">
    <property type="entry name" value="RNA_pol_sigma_r3/r4-like"/>
</dbReference>
<proteinExistence type="inferred from homology"/>
<reference evidence="7 8" key="1">
    <citation type="submission" date="2018-09" db="EMBL/GenBank/DDBJ databases">
        <title>Genomic Encyclopedia of Archaeal and Bacterial Type Strains, Phase II (KMG-II): from individual species to whole genera.</title>
        <authorList>
            <person name="Goeker M."/>
        </authorList>
    </citation>
    <scope>NUCLEOTIDE SEQUENCE [LARGE SCALE GENOMIC DNA]</scope>
    <source>
        <strain evidence="7 8">DSM 21950</strain>
    </source>
</reference>
<dbReference type="EMBL" id="RAPQ01000009">
    <property type="protein sequence ID" value="RKE02253.1"/>
    <property type="molecule type" value="Genomic_DNA"/>
</dbReference>
<evidence type="ECO:0000259" key="6">
    <source>
        <dbReference type="Pfam" id="PF08281"/>
    </source>
</evidence>
<gene>
    <name evidence="7" type="ORF">BXY64_2341</name>
</gene>
<evidence type="ECO:0000313" key="7">
    <source>
        <dbReference type="EMBL" id="RKE02253.1"/>
    </source>
</evidence>
<dbReference type="PANTHER" id="PTHR43133">
    <property type="entry name" value="RNA POLYMERASE ECF-TYPE SIGMA FACTO"/>
    <property type="match status" value="1"/>
</dbReference>
<keyword evidence="3" id="KW-0731">Sigma factor</keyword>
<evidence type="ECO:0000256" key="3">
    <source>
        <dbReference type="ARBA" id="ARBA00023082"/>
    </source>
</evidence>
<dbReference type="NCBIfam" id="TIGR02985">
    <property type="entry name" value="Sig70_bacteroi1"/>
    <property type="match status" value="1"/>
</dbReference>
<dbReference type="InterPro" id="IPR014284">
    <property type="entry name" value="RNA_pol_sigma-70_dom"/>
</dbReference>
<dbReference type="GO" id="GO:0003677">
    <property type="term" value="F:DNA binding"/>
    <property type="evidence" value="ECO:0007669"/>
    <property type="project" value="InterPro"/>
</dbReference>
<accession>A0A419X3H9</accession>
<evidence type="ECO:0000256" key="4">
    <source>
        <dbReference type="ARBA" id="ARBA00023163"/>
    </source>
</evidence>
<evidence type="ECO:0000256" key="2">
    <source>
        <dbReference type="ARBA" id="ARBA00023015"/>
    </source>
</evidence>
<dbReference type="AlphaFoldDB" id="A0A419X3H9"/>
<dbReference type="PANTHER" id="PTHR43133:SF46">
    <property type="entry name" value="RNA POLYMERASE SIGMA-70 FACTOR ECF SUBFAMILY"/>
    <property type="match status" value="1"/>
</dbReference>
<dbReference type="RefSeq" id="WP_120240134.1">
    <property type="nucleotide sequence ID" value="NZ_RAPQ01000009.1"/>
</dbReference>
<name>A0A419X3H9_9BACT</name>
<dbReference type="Pfam" id="PF04542">
    <property type="entry name" value="Sigma70_r2"/>
    <property type="match status" value="1"/>
</dbReference>
<evidence type="ECO:0000313" key="8">
    <source>
        <dbReference type="Proteomes" id="UP000284531"/>
    </source>
</evidence>
<dbReference type="InterPro" id="IPR014327">
    <property type="entry name" value="RNA_pol_sigma70_bacteroid"/>
</dbReference>
<dbReference type="Gene3D" id="1.10.1740.10">
    <property type="match status" value="1"/>
</dbReference>
<keyword evidence="4" id="KW-0804">Transcription</keyword>
<dbReference type="InterPro" id="IPR013325">
    <property type="entry name" value="RNA_pol_sigma_r2"/>
</dbReference>
<protein>
    <submittedName>
        <fullName evidence="7">RNA polymerase sigma-70 factor (ECF subfamily)</fullName>
    </submittedName>
</protein>
<sequence length="193" mass="22770">MQRINEKILLKGIEDRNQSSFRLLYETYHAPLFRFAESYVCCPGIAEDIVQDVFIKMWEERIGSINRSLKAYLFSMVRNRCIDYLRTVKVEDKRKLKLMEALVLSDSVDLSLDEGITRQIKKAIEELPDQCKEVYKMSVYDGLKHAEIAEELDISIDSVKVQVFRAKKGLRKKLMHLRELLLLFSSIYKWRKN</sequence>